<feature type="compositionally biased region" description="Acidic residues" evidence="2">
    <location>
        <begin position="51"/>
        <end position="68"/>
    </location>
</feature>
<dbReference type="GO" id="GO:0003677">
    <property type="term" value="F:DNA binding"/>
    <property type="evidence" value="ECO:0007669"/>
    <property type="project" value="UniProtKB-KW"/>
</dbReference>
<dbReference type="WBParaSite" id="ASIM_0000496901-mRNA-1">
    <property type="protein sequence ID" value="ASIM_0000496901-mRNA-1"/>
    <property type="gene ID" value="ASIM_0000496901"/>
</dbReference>
<dbReference type="GO" id="GO:0000819">
    <property type="term" value="P:sister chromatid segregation"/>
    <property type="evidence" value="ECO:0007669"/>
    <property type="project" value="TreeGrafter"/>
</dbReference>
<dbReference type="InterPro" id="IPR013760">
    <property type="entry name" value="Topo_IIA-like_dom_sf"/>
</dbReference>
<proteinExistence type="predicted"/>
<dbReference type="GO" id="GO:0000712">
    <property type="term" value="P:resolution of meiotic recombination intermediates"/>
    <property type="evidence" value="ECO:0007669"/>
    <property type="project" value="TreeGrafter"/>
</dbReference>
<evidence type="ECO:0000256" key="2">
    <source>
        <dbReference type="SAM" id="MobiDB-lite"/>
    </source>
</evidence>
<dbReference type="GO" id="GO:0005524">
    <property type="term" value="F:ATP binding"/>
    <property type="evidence" value="ECO:0007669"/>
    <property type="project" value="InterPro"/>
</dbReference>
<keyword evidence="1" id="KW-0238">DNA-binding</keyword>
<accession>A0A0M3JBJ3</accession>
<reference evidence="3" key="1">
    <citation type="submission" date="2017-02" db="UniProtKB">
        <authorList>
            <consortium name="WormBaseParasite"/>
        </authorList>
    </citation>
    <scope>IDENTIFICATION</scope>
</reference>
<protein>
    <submittedName>
        <fullName evidence="3">Phosphoprotein</fullName>
    </submittedName>
</protein>
<dbReference type="InterPro" id="IPR013757">
    <property type="entry name" value="Topo_IIA_A_a_sf"/>
</dbReference>
<evidence type="ECO:0000313" key="3">
    <source>
        <dbReference type="WBParaSite" id="ASIM_0000496901-mRNA-1"/>
    </source>
</evidence>
<dbReference type="PANTHER" id="PTHR10169:SF62">
    <property type="entry name" value="DNA TOPOISOMERASE 2 TOP-2-RELATED"/>
    <property type="match status" value="1"/>
</dbReference>
<dbReference type="PANTHER" id="PTHR10169">
    <property type="entry name" value="DNA TOPOISOMERASE/GYRASE"/>
    <property type="match status" value="1"/>
</dbReference>
<sequence>LKKINGEIQIENKRKAVIVEQLVSMGFDPDPVKKWKELQKKKEMEATGEIITEEGSDGENEENEGEEDEHNRKEPKNAQQKDLESKLSDYDYLVGMAIVRLSSEEKDKLLRESGDKLEELKVQQSIFISV</sequence>
<dbReference type="Gene3D" id="1.10.268.10">
    <property type="entry name" value="Topoisomerase, domain 3"/>
    <property type="match status" value="1"/>
</dbReference>
<organism evidence="3">
    <name type="scientific">Anisakis simplex</name>
    <name type="common">Herring worm</name>
    <dbReference type="NCBI Taxonomy" id="6269"/>
    <lineage>
        <taxon>Eukaryota</taxon>
        <taxon>Metazoa</taxon>
        <taxon>Ecdysozoa</taxon>
        <taxon>Nematoda</taxon>
        <taxon>Chromadorea</taxon>
        <taxon>Rhabditida</taxon>
        <taxon>Spirurina</taxon>
        <taxon>Ascaridomorpha</taxon>
        <taxon>Ascaridoidea</taxon>
        <taxon>Anisakidae</taxon>
        <taxon>Anisakis</taxon>
        <taxon>Anisakis simplex complex</taxon>
    </lineage>
</organism>
<dbReference type="AlphaFoldDB" id="A0A0M3JBJ3"/>
<name>A0A0M3JBJ3_ANISI</name>
<dbReference type="GO" id="GO:0005634">
    <property type="term" value="C:nucleus"/>
    <property type="evidence" value="ECO:0007669"/>
    <property type="project" value="TreeGrafter"/>
</dbReference>
<feature type="region of interest" description="Disordered" evidence="2">
    <location>
        <begin position="38"/>
        <end position="84"/>
    </location>
</feature>
<feature type="compositionally biased region" description="Basic and acidic residues" evidence="2">
    <location>
        <begin position="69"/>
        <end position="84"/>
    </location>
</feature>
<dbReference type="SUPFAM" id="SSF56719">
    <property type="entry name" value="Type II DNA topoisomerase"/>
    <property type="match status" value="1"/>
</dbReference>
<dbReference type="GO" id="GO:0003918">
    <property type="term" value="F:DNA topoisomerase type II (double strand cut, ATP-hydrolyzing) activity"/>
    <property type="evidence" value="ECO:0007669"/>
    <property type="project" value="InterPro"/>
</dbReference>
<dbReference type="InterPro" id="IPR050634">
    <property type="entry name" value="DNA_Topoisomerase_II"/>
</dbReference>
<evidence type="ECO:0000256" key="1">
    <source>
        <dbReference type="ARBA" id="ARBA00023125"/>
    </source>
</evidence>